<evidence type="ECO:0000313" key="2">
    <source>
        <dbReference type="EMBL" id="KAL3836187.1"/>
    </source>
</evidence>
<keyword evidence="3" id="KW-1185">Reference proteome</keyword>
<gene>
    <name evidence="2" type="ORF">ACJMK2_021629</name>
</gene>
<dbReference type="CDD" id="cd00117">
    <property type="entry name" value="TFP"/>
    <property type="match status" value="1"/>
</dbReference>
<reference evidence="2 3" key="1">
    <citation type="submission" date="2024-11" db="EMBL/GenBank/DDBJ databases">
        <title>Chromosome-level genome assembly of the freshwater bivalve Anodonta woodiana.</title>
        <authorList>
            <person name="Chen X."/>
        </authorList>
    </citation>
    <scope>NUCLEOTIDE SEQUENCE [LARGE SCALE GENOMIC DNA]</scope>
    <source>
        <strain evidence="2">MN2024</strain>
        <tissue evidence="2">Gills</tissue>
    </source>
</reference>
<organism evidence="2 3">
    <name type="scientific">Sinanodonta woodiana</name>
    <name type="common">Chinese pond mussel</name>
    <name type="synonym">Anodonta woodiana</name>
    <dbReference type="NCBI Taxonomy" id="1069815"/>
    <lineage>
        <taxon>Eukaryota</taxon>
        <taxon>Metazoa</taxon>
        <taxon>Spiralia</taxon>
        <taxon>Lophotrochozoa</taxon>
        <taxon>Mollusca</taxon>
        <taxon>Bivalvia</taxon>
        <taxon>Autobranchia</taxon>
        <taxon>Heteroconchia</taxon>
        <taxon>Palaeoheterodonta</taxon>
        <taxon>Unionida</taxon>
        <taxon>Unionoidea</taxon>
        <taxon>Unionidae</taxon>
        <taxon>Unioninae</taxon>
        <taxon>Sinanodonta</taxon>
    </lineage>
</organism>
<dbReference type="EMBL" id="JBJQND010000018">
    <property type="protein sequence ID" value="KAL3836187.1"/>
    <property type="molecule type" value="Genomic_DNA"/>
</dbReference>
<keyword evidence="1" id="KW-0732">Signal</keyword>
<proteinExistence type="predicted"/>
<dbReference type="AlphaFoldDB" id="A0ABD3THB5"/>
<protein>
    <submittedName>
        <fullName evidence="2">Uncharacterized protein</fullName>
    </submittedName>
</protein>
<accession>A0ABD3THB5</accession>
<feature type="signal peptide" evidence="1">
    <location>
        <begin position="1"/>
        <end position="26"/>
    </location>
</feature>
<sequence length="175" mass="19442">MCSVLCFSVFVMEVLTILSQSHGVSGIQCYSCSYTRSNDWRVDYECVTIPANITRGDPQPKCPAAESSCYVRTVYTEGYARVNSALRGCGKSDMRCKDKTCCNEFGPYPTCWTVCDTDLCNDLDGEIKLAVKSDRPLATPMSPVNDRSAGVRHRNNFWILLTSIASVLSKMTNFI</sequence>
<feature type="chain" id="PRO_5044795204" evidence="1">
    <location>
        <begin position="27"/>
        <end position="175"/>
    </location>
</feature>
<evidence type="ECO:0000313" key="3">
    <source>
        <dbReference type="Proteomes" id="UP001634394"/>
    </source>
</evidence>
<name>A0ABD3THB5_SINWO</name>
<comment type="caution">
    <text evidence="2">The sequence shown here is derived from an EMBL/GenBank/DDBJ whole genome shotgun (WGS) entry which is preliminary data.</text>
</comment>
<dbReference type="Proteomes" id="UP001634394">
    <property type="component" value="Unassembled WGS sequence"/>
</dbReference>
<evidence type="ECO:0000256" key="1">
    <source>
        <dbReference type="SAM" id="SignalP"/>
    </source>
</evidence>